<reference evidence="2 3" key="1">
    <citation type="submission" date="2013-03" db="EMBL/GenBank/DDBJ databases">
        <title>The Genome Sequence of Phialophora europaea CBS 101466.</title>
        <authorList>
            <consortium name="The Broad Institute Genomics Platform"/>
            <person name="Cuomo C."/>
            <person name="de Hoog S."/>
            <person name="Gorbushina A."/>
            <person name="Walker B."/>
            <person name="Young S.K."/>
            <person name="Zeng Q."/>
            <person name="Gargeya S."/>
            <person name="Fitzgerald M."/>
            <person name="Haas B."/>
            <person name="Abouelleil A."/>
            <person name="Allen A.W."/>
            <person name="Alvarado L."/>
            <person name="Arachchi H.M."/>
            <person name="Berlin A.M."/>
            <person name="Chapman S.B."/>
            <person name="Gainer-Dewar J."/>
            <person name="Goldberg J."/>
            <person name="Griggs A."/>
            <person name="Gujja S."/>
            <person name="Hansen M."/>
            <person name="Howarth C."/>
            <person name="Imamovic A."/>
            <person name="Ireland A."/>
            <person name="Larimer J."/>
            <person name="McCowan C."/>
            <person name="Murphy C."/>
            <person name="Pearson M."/>
            <person name="Poon T.W."/>
            <person name="Priest M."/>
            <person name="Roberts A."/>
            <person name="Saif S."/>
            <person name="Shea T."/>
            <person name="Sisk P."/>
            <person name="Sykes S."/>
            <person name="Wortman J."/>
            <person name="Nusbaum C."/>
            <person name="Birren B."/>
        </authorList>
    </citation>
    <scope>NUCLEOTIDE SEQUENCE [LARGE SCALE GENOMIC DNA]</scope>
    <source>
        <strain evidence="2 3">CBS 101466</strain>
    </source>
</reference>
<keyword evidence="3" id="KW-1185">Reference proteome</keyword>
<protein>
    <submittedName>
        <fullName evidence="2">Uncharacterized protein</fullName>
    </submittedName>
</protein>
<dbReference type="Gene3D" id="2.60.40.2970">
    <property type="match status" value="1"/>
</dbReference>
<dbReference type="VEuPathDB" id="FungiDB:HMPREF1541_00636"/>
<organism evidence="2 3">
    <name type="scientific">Cyphellophora europaea (strain CBS 101466)</name>
    <name type="common">Phialophora europaea</name>
    <dbReference type="NCBI Taxonomy" id="1220924"/>
    <lineage>
        <taxon>Eukaryota</taxon>
        <taxon>Fungi</taxon>
        <taxon>Dikarya</taxon>
        <taxon>Ascomycota</taxon>
        <taxon>Pezizomycotina</taxon>
        <taxon>Eurotiomycetes</taxon>
        <taxon>Chaetothyriomycetidae</taxon>
        <taxon>Chaetothyriales</taxon>
        <taxon>Cyphellophoraceae</taxon>
        <taxon>Cyphellophora</taxon>
    </lineage>
</organism>
<name>W2SCN7_CYPE1</name>
<dbReference type="EMBL" id="KB822711">
    <property type="protein sequence ID" value="ETN46452.1"/>
    <property type="molecule type" value="Genomic_DNA"/>
</dbReference>
<dbReference type="AlphaFoldDB" id="W2SCN7"/>
<dbReference type="GeneID" id="19967975"/>
<dbReference type="OrthoDB" id="4664297at2759"/>
<gene>
    <name evidence="2" type="ORF">HMPREF1541_00636</name>
</gene>
<sequence>MSGQETKNTPGTSDASAKLELRVRLELLTIDSAADAGVPKVQLLAHVENPSDDAIKILRWNSVLDPQAGLLGAISLRNQQTAENVQIPTIKISRQTPAPEEAYVRIEPRSEINNHVTLALTTTKLEDGVKYEALAQGRFMEIYRDDQRSDDPASMPYSSESISFAA</sequence>
<proteinExistence type="predicted"/>
<accession>W2SCN7</accession>
<dbReference type="RefSeq" id="XP_008711164.1">
    <property type="nucleotide sequence ID" value="XM_008712942.1"/>
</dbReference>
<evidence type="ECO:0000313" key="3">
    <source>
        <dbReference type="Proteomes" id="UP000030752"/>
    </source>
</evidence>
<feature type="compositionally biased region" description="Polar residues" evidence="1">
    <location>
        <begin position="156"/>
        <end position="166"/>
    </location>
</feature>
<dbReference type="InParanoid" id="W2SCN7"/>
<evidence type="ECO:0000256" key="1">
    <source>
        <dbReference type="SAM" id="MobiDB-lite"/>
    </source>
</evidence>
<dbReference type="eggNOG" id="ENOG502RIXE">
    <property type="taxonomic scope" value="Eukaryota"/>
</dbReference>
<evidence type="ECO:0000313" key="2">
    <source>
        <dbReference type="EMBL" id="ETN46452.1"/>
    </source>
</evidence>
<dbReference type="Proteomes" id="UP000030752">
    <property type="component" value="Unassembled WGS sequence"/>
</dbReference>
<feature type="region of interest" description="Disordered" evidence="1">
    <location>
        <begin position="145"/>
        <end position="166"/>
    </location>
</feature>
<dbReference type="HOGENOM" id="CLU_1602650_0_0_1"/>